<reference evidence="3" key="1">
    <citation type="journal article" date="2020" name="Nature">
        <title>Giant virus diversity and host interactions through global metagenomics.</title>
        <authorList>
            <person name="Schulz F."/>
            <person name="Roux S."/>
            <person name="Paez-Espino D."/>
            <person name="Jungbluth S."/>
            <person name="Walsh D.A."/>
            <person name="Denef V.J."/>
            <person name="McMahon K.D."/>
            <person name="Konstantinidis K.T."/>
            <person name="Eloe-Fadrosh E.A."/>
            <person name="Kyrpides N.C."/>
            <person name="Woyke T."/>
        </authorList>
    </citation>
    <scope>NUCLEOTIDE SEQUENCE</scope>
    <source>
        <strain evidence="3">GVMAG-S-1103017-68</strain>
    </source>
</reference>
<dbReference type="Pfam" id="PF01381">
    <property type="entry name" value="HTH_3"/>
    <property type="match status" value="1"/>
</dbReference>
<protein>
    <recommendedName>
        <fullName evidence="2">HTH cro/C1-type domain-containing protein</fullName>
    </recommendedName>
</protein>
<proteinExistence type="predicted"/>
<dbReference type="InterPro" id="IPR001387">
    <property type="entry name" value="Cro/C1-type_HTH"/>
</dbReference>
<dbReference type="SMART" id="SM00530">
    <property type="entry name" value="HTH_XRE"/>
    <property type="match status" value="1"/>
</dbReference>
<accession>A0A6C0KDP6</accession>
<evidence type="ECO:0000313" key="3">
    <source>
        <dbReference type="EMBL" id="QHU15246.1"/>
    </source>
</evidence>
<sequence>MLAHQDWKPQVVHKRPDRPPASAARPRGPSKQQRNLLSDEPQRRPPPPPPVDARALLRARQANGMTQKQLAQRLNVSAAAVQQWESGRAQPRGAQLAAVRKALKL</sequence>
<organism evidence="3">
    <name type="scientific">viral metagenome</name>
    <dbReference type="NCBI Taxonomy" id="1070528"/>
    <lineage>
        <taxon>unclassified sequences</taxon>
        <taxon>metagenomes</taxon>
        <taxon>organismal metagenomes</taxon>
    </lineage>
</organism>
<feature type="domain" description="HTH cro/C1-type" evidence="2">
    <location>
        <begin position="56"/>
        <end position="104"/>
    </location>
</feature>
<dbReference type="CDD" id="cd00093">
    <property type="entry name" value="HTH_XRE"/>
    <property type="match status" value="1"/>
</dbReference>
<feature type="region of interest" description="Disordered" evidence="1">
    <location>
        <begin position="1"/>
        <end position="53"/>
    </location>
</feature>
<dbReference type="Gene3D" id="1.10.260.40">
    <property type="entry name" value="lambda repressor-like DNA-binding domains"/>
    <property type="match status" value="1"/>
</dbReference>
<evidence type="ECO:0000256" key="1">
    <source>
        <dbReference type="SAM" id="MobiDB-lite"/>
    </source>
</evidence>
<evidence type="ECO:0000259" key="2">
    <source>
        <dbReference type="PROSITE" id="PS50943"/>
    </source>
</evidence>
<dbReference type="InterPro" id="IPR010982">
    <property type="entry name" value="Lambda_DNA-bd_dom_sf"/>
</dbReference>
<name>A0A6C0KDP6_9ZZZZ</name>
<dbReference type="GO" id="GO:0003677">
    <property type="term" value="F:DNA binding"/>
    <property type="evidence" value="ECO:0007669"/>
    <property type="project" value="InterPro"/>
</dbReference>
<dbReference type="AlphaFoldDB" id="A0A6C0KDP6"/>
<dbReference type="EMBL" id="MN740854">
    <property type="protein sequence ID" value="QHU15246.1"/>
    <property type="molecule type" value="Genomic_DNA"/>
</dbReference>
<dbReference type="SUPFAM" id="SSF47413">
    <property type="entry name" value="lambda repressor-like DNA-binding domains"/>
    <property type="match status" value="1"/>
</dbReference>
<dbReference type="PROSITE" id="PS50943">
    <property type="entry name" value="HTH_CROC1"/>
    <property type="match status" value="1"/>
</dbReference>